<dbReference type="EMBL" id="JBIRUI010000022">
    <property type="protein sequence ID" value="MFI1718478.1"/>
    <property type="molecule type" value="Genomic_DNA"/>
</dbReference>
<comment type="caution">
    <text evidence="1">The sequence shown here is derived from an EMBL/GenBank/DDBJ whole genome shotgun (WGS) entry which is preliminary data.</text>
</comment>
<evidence type="ECO:0000313" key="1">
    <source>
        <dbReference type="EMBL" id="MFI1718478.1"/>
    </source>
</evidence>
<reference evidence="1 2" key="1">
    <citation type="submission" date="2024-10" db="EMBL/GenBank/DDBJ databases">
        <title>The Natural Products Discovery Center: Release of the First 8490 Sequenced Strains for Exploring Actinobacteria Biosynthetic Diversity.</title>
        <authorList>
            <person name="Kalkreuter E."/>
            <person name="Kautsar S.A."/>
            <person name="Yang D."/>
            <person name="Bader C.D."/>
            <person name="Teijaro C.N."/>
            <person name="Fluegel L."/>
            <person name="Davis C.M."/>
            <person name="Simpson J.R."/>
            <person name="Lauterbach L."/>
            <person name="Steele A.D."/>
            <person name="Gui C."/>
            <person name="Meng S."/>
            <person name="Li G."/>
            <person name="Viehrig K."/>
            <person name="Ye F."/>
            <person name="Su P."/>
            <person name="Kiefer A.F."/>
            <person name="Nichols A."/>
            <person name="Cepeda A.J."/>
            <person name="Yan W."/>
            <person name="Fan B."/>
            <person name="Jiang Y."/>
            <person name="Adhikari A."/>
            <person name="Zheng C.-J."/>
            <person name="Schuster L."/>
            <person name="Cowan T.M."/>
            <person name="Smanski M.J."/>
            <person name="Chevrette M.G."/>
            <person name="De Carvalho L.P.S."/>
            <person name="Shen B."/>
        </authorList>
    </citation>
    <scope>NUCLEOTIDE SEQUENCE [LARGE SCALE GENOMIC DNA]</scope>
    <source>
        <strain evidence="1 2">NPDC020602</strain>
    </source>
</reference>
<dbReference type="RefSeq" id="WP_398713109.1">
    <property type="nucleotide sequence ID" value="NZ_JBIRUI010000022.1"/>
</dbReference>
<accession>A0ABW7UFW0</accession>
<organism evidence="1 2">
    <name type="scientific">Streptomyces litmocidini</name>
    <dbReference type="NCBI Taxonomy" id="67318"/>
    <lineage>
        <taxon>Bacteria</taxon>
        <taxon>Bacillati</taxon>
        <taxon>Actinomycetota</taxon>
        <taxon>Actinomycetes</taxon>
        <taxon>Kitasatosporales</taxon>
        <taxon>Streptomycetaceae</taxon>
        <taxon>Streptomyces</taxon>
    </lineage>
</organism>
<gene>
    <name evidence="1" type="ORF">ACH407_33585</name>
</gene>
<evidence type="ECO:0008006" key="3">
    <source>
        <dbReference type="Google" id="ProtNLM"/>
    </source>
</evidence>
<evidence type="ECO:0000313" key="2">
    <source>
        <dbReference type="Proteomes" id="UP001611339"/>
    </source>
</evidence>
<protein>
    <recommendedName>
        <fullName evidence="3">Barstar (barnase inhibitor) domain-containing protein</fullName>
    </recommendedName>
</protein>
<proteinExistence type="predicted"/>
<sequence>MGTDIHGFVECRSTYRTLDVEDVSGWHGAVYLDLLYGGSDYDAFGCLFGVRNHAGFRPLAAERGLPEDVSDESRREYEAWGRDAHHATWIGWEELSRVDWDERAERVDDRVHEFTRGSSGDWVLTGKGFWDPDDRPEGDEWVQDGRLFRRVRMSRRDAVPEGGQWAPVWATMRALADVHGDEHVRLVVWFDG</sequence>
<keyword evidence="2" id="KW-1185">Reference proteome</keyword>
<name>A0ABW7UFW0_9ACTN</name>
<dbReference type="Proteomes" id="UP001611339">
    <property type="component" value="Unassembled WGS sequence"/>
</dbReference>